<dbReference type="GO" id="GO:0007264">
    <property type="term" value="P:small GTPase-mediated signal transduction"/>
    <property type="evidence" value="ECO:0007669"/>
    <property type="project" value="InterPro"/>
</dbReference>
<evidence type="ECO:0000256" key="2">
    <source>
        <dbReference type="SAM" id="MobiDB-lite"/>
    </source>
</evidence>
<gene>
    <name evidence="4" type="ORF">Amon01_000011100</name>
</gene>
<dbReference type="InterPro" id="IPR057500">
    <property type="entry name" value="C2_DCK1_4th"/>
</dbReference>
<feature type="compositionally biased region" description="Polar residues" evidence="2">
    <location>
        <begin position="1872"/>
        <end position="1885"/>
    </location>
</feature>
<dbReference type="PROSITE" id="PS51651">
    <property type="entry name" value="DOCKER"/>
    <property type="match status" value="1"/>
</dbReference>
<dbReference type="OrthoDB" id="18896at2759"/>
<dbReference type="CDD" id="cd11684">
    <property type="entry name" value="DHR2_DOCK"/>
    <property type="match status" value="1"/>
</dbReference>
<dbReference type="EMBL" id="BSXU01000036">
    <property type="protein sequence ID" value="GMG18965.1"/>
    <property type="molecule type" value="Genomic_DNA"/>
</dbReference>
<dbReference type="InterPro" id="IPR043161">
    <property type="entry name" value="DOCK_C_lobe_A"/>
</dbReference>
<dbReference type="Pfam" id="PF25338">
    <property type="entry name" value="C2_DCK_4th"/>
    <property type="match status" value="1"/>
</dbReference>
<dbReference type="InterPro" id="IPR046773">
    <property type="entry name" value="DOCKER_Lobe_C"/>
</dbReference>
<sequence length="1907" mass="215175">MAKNFKNIYPGDLVYIFESHSSGKWVRGYLLSQLNPSDFSLASVSNDVIEESKISVVVFPLSHIEIMREIDVTAADDKVEVVMENGQYGYAFNGTETEVRDGYSLVSGSTSSSAAAKKTERPAMPVNEYAMSINSLIGEIEAALRGLCIQLYAMYTRGDLLHFRKMVELFEELEDIKLNVQYGLMTRYEVKKSKKKTAFLMTLMSKLIAAGTGKKSKKDIAGYESILARDEVTGELFVPTPEKENLPKAIKDVSRLAQNQLFGALSPNYPVVNWDIKTYPERSKQFLQSFPSHIMVDFKAFSGSCHDVPEGYLGFTAYVYLRNSKKRLTEAYAIQVGQSNDIMIGGLSSALFKNIPANEVDSGRIYLVTLITETVQMKVGEPKNGVPNLQTIRKGMCAGVVDISRIFTRREDHLNPDEVHEFSMKLYASYLSDDTHAEPFQLYPGMNPLLAMSMTMDNHGWGELVDRIISGSNKGIAINPRLDRLSFTIKELKNESFFTEVHSEHAVDVIRTLFYDPMESDYDRIYLKLIKTSDIKKNFTPQSRKKAPDFITVEVRGSSKQLKFSKGSNEAVQGNWHFVSTTGDEHVGEVIQLTGLPTVPSNENDFLYFDVFVNGVFLGEGRYPLRVYNQISATELNSKRPKKVEIFSQNSTASVGTVEISLEYVGRHYNIDTHIEMLLNWKSIYEKNLMNSEKNLITTLSKVRQSGIQTVVKFFPQLMANLLDIYCFACEKHQIYTVYGSTRDEKFKPLADAAFASIVHIIDMAIARQDAYIYLFDELLETSLPKIGDFLMADMNRVFAEFETTWNSTGRALCRVYALISALAMNTMSDRKSFCATSDLFLNETLTKFMCFPNETLISDQLVLLHGLELALEALQPIVEEYRAVAYVASWSIGFGMRGVGAMNELSTNALVNKKKAQEHMLSVAFLMNFSRFSRFFLSKATNSDARALLISLALTGALDTIFNPKIDMDSSRLAFGVILGIIETTIENEHRLSSASNYEIHLVFCRLLPVLCDAFNRYLEYCKSKKMFKPRRTFTQLFPTVYPFVEQPIDSHVKDESFCEPLIELTVLIIILSKITGCVENSIASSFVNSCTYTGDFAVLDKYIGSTSEYRLDSLSYENQQRNDKNLSTIAVRAFNEMVHPIYYPGPKWLSLKALANDAVAAIFNEAVNIAFIPPPEQAESFDHAFWKSFMYCSLRTITAKVSSLEHLNAIATKACYNITGDIRPRVAKNMYGAWHRMGFPISEEGKKTFRIVDRVGGLQKSMYADNEVFRTSLYLMAMQRDPETVKIAHKMVWDIFVTDWLENKNLLDTERGMVSSLYDIFFTSDGYLPSGADALNFSSGMLQLHSEMDHDDEAYSSFIGYTKTIFGMIQSAIDMMDIPLGEEFDDTRTFHKVKVSGYLMSVDMPELLQSLINEMYESNLAKNNFVQAALSLELLADTYDWNTAYYLERCEAPKFPAQSEFKRKEALFKLIASNFVKGGKVDQAIDTYNELLEAYQKYNFDLNGLSFCHGELCKSYAAMENTGRIDSAYFMVSYIGLGFPEDRRGKNFIIEGLAFEHITSVNHRLTRLYPGSRIISNEDEARKMALNPPVGKYIYTKTVTPAKSLAENNNVTYMTRQYIDNKNLNVFVSNRRIPGSTNICNLWTEEVTYETELTFPTLMNISEIKLSNTVKISPIKNAIKSLLEKNSELKSLSYLLNRNLKEGIDPKSIATTTMFSNLSRVLAGTVDSPVNGGVGQYRAFFTAVSNEPGYQEDVVYLKKCFADLIVLLDKLLKLHQALIPPTLSEQHRAMVELFAKNFRAEITELHLNVNATLNLKSHIDHLIKANMRSHRQRTRHVSEFDSLMGSSDMGDTSSSIDESSRDDETSSITGSIHSAGSSGTRQTSSVSGSSYMSRYSGKRNVLNYK</sequence>
<evidence type="ECO:0000259" key="3">
    <source>
        <dbReference type="PROSITE" id="PS51651"/>
    </source>
</evidence>
<dbReference type="InterPro" id="IPR027357">
    <property type="entry name" value="DOCKER_dom"/>
</dbReference>
<evidence type="ECO:0000313" key="4">
    <source>
        <dbReference type="EMBL" id="GMG18965.1"/>
    </source>
</evidence>
<dbReference type="GO" id="GO:0031267">
    <property type="term" value="F:small GTPase binding"/>
    <property type="evidence" value="ECO:0007669"/>
    <property type="project" value="TreeGrafter"/>
</dbReference>
<dbReference type="Gene3D" id="1.25.40.410">
    <property type="match status" value="1"/>
</dbReference>
<keyword evidence="5" id="KW-1185">Reference proteome</keyword>
<name>A0A9W7DBF2_AMBMO</name>
<evidence type="ECO:0000256" key="1">
    <source>
        <dbReference type="PROSITE-ProRule" id="PRU00984"/>
    </source>
</evidence>
<dbReference type="Proteomes" id="UP001165063">
    <property type="component" value="Unassembled WGS sequence"/>
</dbReference>
<feature type="region of interest" description="Disordered" evidence="2">
    <location>
        <begin position="1830"/>
        <end position="1895"/>
    </location>
</feature>
<comment type="similarity">
    <text evidence="1">Belongs to the DOCK family.</text>
</comment>
<dbReference type="InterPro" id="IPR043162">
    <property type="entry name" value="DOCK_C_lobe_C"/>
</dbReference>
<feature type="compositionally biased region" description="Low complexity" evidence="2">
    <location>
        <begin position="1886"/>
        <end position="1895"/>
    </location>
</feature>
<proteinExistence type="inferred from homology"/>
<dbReference type="GO" id="GO:0005886">
    <property type="term" value="C:plasma membrane"/>
    <property type="evidence" value="ECO:0007669"/>
    <property type="project" value="TreeGrafter"/>
</dbReference>
<dbReference type="Pfam" id="PF20421">
    <property type="entry name" value="DHR-2_Lobe_C"/>
    <property type="match status" value="1"/>
</dbReference>
<feature type="domain" description="DOCKER" evidence="3">
    <location>
        <begin position="1401"/>
        <end position="1812"/>
    </location>
</feature>
<evidence type="ECO:0000313" key="5">
    <source>
        <dbReference type="Proteomes" id="UP001165063"/>
    </source>
</evidence>
<dbReference type="PANTHER" id="PTHR45653:SF10">
    <property type="entry name" value="MYOBLAST CITY, ISOFORM B"/>
    <property type="match status" value="1"/>
</dbReference>
<feature type="compositionally biased region" description="Low complexity" evidence="2">
    <location>
        <begin position="1843"/>
        <end position="1859"/>
    </location>
</feature>
<dbReference type="InterPro" id="IPR026791">
    <property type="entry name" value="DOCK"/>
</dbReference>
<protein>
    <submittedName>
        <fullName evidence="4">Unnamed protein product</fullName>
    </submittedName>
</protein>
<organism evidence="4 5">
    <name type="scientific">Ambrosiozyma monospora</name>
    <name type="common">Yeast</name>
    <name type="synonym">Endomycopsis monosporus</name>
    <dbReference type="NCBI Taxonomy" id="43982"/>
    <lineage>
        <taxon>Eukaryota</taxon>
        <taxon>Fungi</taxon>
        <taxon>Dikarya</taxon>
        <taxon>Ascomycota</taxon>
        <taxon>Saccharomycotina</taxon>
        <taxon>Pichiomycetes</taxon>
        <taxon>Pichiales</taxon>
        <taxon>Pichiaceae</taxon>
        <taxon>Ambrosiozyma</taxon>
    </lineage>
</organism>
<dbReference type="Gene3D" id="1.20.58.740">
    <property type="match status" value="1"/>
</dbReference>
<dbReference type="GO" id="GO:0005085">
    <property type="term" value="F:guanyl-nucleotide exchange factor activity"/>
    <property type="evidence" value="ECO:0007669"/>
    <property type="project" value="InterPro"/>
</dbReference>
<reference evidence="4" key="1">
    <citation type="submission" date="2023-04" db="EMBL/GenBank/DDBJ databases">
        <title>Ambrosiozyma monospora NBRC 1965.</title>
        <authorList>
            <person name="Ichikawa N."/>
            <person name="Sato H."/>
            <person name="Tonouchi N."/>
        </authorList>
    </citation>
    <scope>NUCLEOTIDE SEQUENCE</scope>
    <source>
        <strain evidence="4">NBRC 1965</strain>
    </source>
</reference>
<accession>A0A9W7DBF2</accession>
<dbReference type="PANTHER" id="PTHR45653">
    <property type="entry name" value="DEDICATOR OF CYTOKINESIS"/>
    <property type="match status" value="1"/>
</dbReference>
<dbReference type="GO" id="GO:0005737">
    <property type="term" value="C:cytoplasm"/>
    <property type="evidence" value="ECO:0007669"/>
    <property type="project" value="TreeGrafter"/>
</dbReference>
<comment type="caution">
    <text evidence="4">The sequence shown here is derived from an EMBL/GenBank/DDBJ whole genome shotgun (WGS) entry which is preliminary data.</text>
</comment>